<name>A0ACC2TA50_9FUNG</name>
<organism evidence="1 2">
    <name type="scientific">Entomophthora muscae</name>
    <dbReference type="NCBI Taxonomy" id="34485"/>
    <lineage>
        <taxon>Eukaryota</taxon>
        <taxon>Fungi</taxon>
        <taxon>Fungi incertae sedis</taxon>
        <taxon>Zoopagomycota</taxon>
        <taxon>Entomophthoromycotina</taxon>
        <taxon>Entomophthoromycetes</taxon>
        <taxon>Entomophthorales</taxon>
        <taxon>Entomophthoraceae</taxon>
        <taxon>Entomophthora</taxon>
    </lineage>
</organism>
<evidence type="ECO:0000313" key="2">
    <source>
        <dbReference type="Proteomes" id="UP001165960"/>
    </source>
</evidence>
<dbReference type="EMBL" id="QTSX02003254">
    <property type="protein sequence ID" value="KAJ9071370.1"/>
    <property type="molecule type" value="Genomic_DNA"/>
</dbReference>
<protein>
    <submittedName>
        <fullName evidence="1">Uncharacterized protein</fullName>
    </submittedName>
</protein>
<dbReference type="Proteomes" id="UP001165960">
    <property type="component" value="Unassembled WGS sequence"/>
</dbReference>
<accession>A0ACC2TA50</accession>
<reference evidence="1" key="1">
    <citation type="submission" date="2022-04" db="EMBL/GenBank/DDBJ databases">
        <title>Genome of the entomopathogenic fungus Entomophthora muscae.</title>
        <authorList>
            <person name="Elya C."/>
            <person name="Lovett B.R."/>
            <person name="Lee E."/>
            <person name="Macias A.M."/>
            <person name="Hajek A.E."/>
            <person name="De Bivort B.L."/>
            <person name="Kasson M.T."/>
            <person name="De Fine Licht H.H."/>
            <person name="Stajich J.E."/>
        </authorList>
    </citation>
    <scope>NUCLEOTIDE SEQUENCE</scope>
    <source>
        <strain evidence="1">Berkeley</strain>
    </source>
</reference>
<evidence type="ECO:0000313" key="1">
    <source>
        <dbReference type="EMBL" id="KAJ9071370.1"/>
    </source>
</evidence>
<comment type="caution">
    <text evidence="1">The sequence shown here is derived from an EMBL/GenBank/DDBJ whole genome shotgun (WGS) entry which is preliminary data.</text>
</comment>
<proteinExistence type="predicted"/>
<sequence length="1265" mass="140975">MRSPLKSSFLEGKSILITGATGFLGKVLLELLLREHHPFINKIYCLVRPGGVGGIYARLLTLFEDKLFHILRSQLGPDAFYALIWSKVTAIQGDLTSSGLGLSHNDKYKICSKVNYVINAATTSDFNERIDRSVQVNTLGTLRVMDLCDECTSLIGMIHISSAFVNANQLSPSSILNILEKVYPLKEDVSSTVNDIKSMPLSQMADFTRKVIRSYPNTQVYSKALTEQLILDRVEAMRKREASTGKQAYAVSIIRPSILGAICNEPIPGWMDGVSSTLGLAIYTGLGALDSSKGNSTFSDLVPVDFVANTIIRACAGLAPPGTQFNLPILGSDEETYPKIFHTASSAINPLTWDQLGHRLLDSWKKLPFPRRAAFPPAFQRYSSKLQYDTLVYLKQQYRFSVISLLLSLDDTFRLRQLRSKLFFLYHCSAHFSTNSWRFLAHNLQQLEASQSQRHDIISSRLDSKAFRLIPWRRYLGQFMYGLAQFVLHEPPIVVRPQLMQGWTCLLRQPAIPTTPDDEIDDILSHYYDFQLTWGELNGHSLAKDLLVDSEVKAWCTRFPSLGPKLCKILTSSESLLGKLCRERGFGEDTLEHIHRGLLGSCRTLQIQQPRVERLREHISRNPKTRIIYLPTHNSNVDYAVLTFALSRCALPVPVVAAEASSRVLGYRESHGGLVGRDLFGSLPEFPTHRHLHHILKLNGSVAIFLDDAPHALPNGVLTPSAQFPAILRGSSICDSSFLANDYLHRVLKGLIDDKIPLDSVTLVPVSINYEKFPDSSRLAQLWAGSGRWSEGIPVQEEGAGPRGRIYVAFGNPVGLDRLEAQAAQLRSLDLDAHAQALPNHLIRTCQHQGQLVSPTALMALVVSAHRRSSKLSFPRARSLLSKLRTEAEAKNFHVDWRDDEDPSAILSYTLSTLGPEIITLESGATTHICLCPGEDAAFQLHMLVSQAHHLFAPDAVWIASYHWGRALDGDLPVLSTIQRNYNFICELVQAYHPSLQAKDFPIVTRRMEKAGWFHVSGTEAVIITANPSVQDFLSCMLAILHPAMEGLWHLTQVLEDSLQDPWDITSLIVAVQRSIRDSSSPYAETAAAPEIHRALVSLASLGILKVTDSTATLFPMGLSDLHSQFLERNFPQLKPNTLLPRESPTLPVRNSSHLRLIMRSIDPSRVPEMPPKSPPESLPELISEGSSRSTEVFTAPFTNPPTPYASSPLMAGTMLYDPPKEFSPFSSTLFQRARLLLLLPKHIKYHLPRLKQMLTPPPLCHRLA</sequence>
<gene>
    <name evidence="1" type="ORF">DSO57_1037626</name>
</gene>
<keyword evidence="2" id="KW-1185">Reference proteome</keyword>